<accession>C1MXU5</accession>
<evidence type="ECO:0000313" key="2">
    <source>
        <dbReference type="EMBL" id="EEH55525.1"/>
    </source>
</evidence>
<dbReference type="InterPro" id="IPR009724">
    <property type="entry name" value="TMEM70"/>
</dbReference>
<dbReference type="AlphaFoldDB" id="C1MXU5"/>
<feature type="region of interest" description="Disordered" evidence="1">
    <location>
        <begin position="207"/>
        <end position="234"/>
    </location>
</feature>
<dbReference type="PANTHER" id="PTHR13281:SF0">
    <property type="entry name" value="TRANSMEMBRANE PROTEIN 70, MITOCHONDRIAL"/>
    <property type="match status" value="1"/>
</dbReference>
<name>C1MXU5_MICPC</name>
<feature type="compositionally biased region" description="Low complexity" evidence="1">
    <location>
        <begin position="20"/>
        <end position="39"/>
    </location>
</feature>
<organism evidence="3">
    <name type="scientific">Micromonas pusilla (strain CCMP1545)</name>
    <name type="common">Picoplanktonic green alga</name>
    <dbReference type="NCBI Taxonomy" id="564608"/>
    <lineage>
        <taxon>Eukaryota</taxon>
        <taxon>Viridiplantae</taxon>
        <taxon>Chlorophyta</taxon>
        <taxon>Mamiellophyceae</taxon>
        <taxon>Mamiellales</taxon>
        <taxon>Mamiellaceae</taxon>
        <taxon>Micromonas</taxon>
    </lineage>
</organism>
<feature type="compositionally biased region" description="Low complexity" evidence="1">
    <location>
        <begin position="173"/>
        <end position="183"/>
    </location>
</feature>
<feature type="region of interest" description="Disordered" evidence="1">
    <location>
        <begin position="391"/>
        <end position="419"/>
    </location>
</feature>
<gene>
    <name evidence="2" type="ORF">MICPUCDRAFT_60293</name>
</gene>
<feature type="compositionally biased region" description="Low complexity" evidence="1">
    <location>
        <begin position="71"/>
        <end position="83"/>
    </location>
</feature>
<feature type="region of interest" description="Disordered" evidence="1">
    <location>
        <begin position="153"/>
        <end position="183"/>
    </location>
</feature>
<dbReference type="eggNOG" id="KOG4478">
    <property type="taxonomic scope" value="Eukaryota"/>
</dbReference>
<dbReference type="STRING" id="564608.C1MXU5"/>
<feature type="compositionally biased region" description="Polar residues" evidence="1">
    <location>
        <begin position="153"/>
        <end position="162"/>
    </location>
</feature>
<dbReference type="Proteomes" id="UP000001876">
    <property type="component" value="Unassembled WGS sequence"/>
</dbReference>
<evidence type="ECO:0000313" key="3">
    <source>
        <dbReference type="Proteomes" id="UP000001876"/>
    </source>
</evidence>
<proteinExistence type="predicted"/>
<feature type="compositionally biased region" description="Low complexity" evidence="1">
    <location>
        <begin position="225"/>
        <end position="234"/>
    </location>
</feature>
<feature type="region of interest" description="Disordered" evidence="1">
    <location>
        <begin position="18"/>
        <end position="42"/>
    </location>
</feature>
<dbReference type="PANTHER" id="PTHR13281">
    <property type="entry name" value="TRANSMEMBRANE PROTEIN 70, MITOCHONDRIAL"/>
    <property type="match status" value="1"/>
</dbReference>
<dbReference type="GO" id="GO:0031966">
    <property type="term" value="C:mitochondrial membrane"/>
    <property type="evidence" value="ECO:0007669"/>
    <property type="project" value="TreeGrafter"/>
</dbReference>
<feature type="compositionally biased region" description="Basic and acidic residues" evidence="1">
    <location>
        <begin position="391"/>
        <end position="404"/>
    </location>
</feature>
<protein>
    <submittedName>
        <fullName evidence="2">Predicted protein</fullName>
    </submittedName>
</protein>
<reference evidence="2 3" key="1">
    <citation type="journal article" date="2009" name="Science">
        <title>Green evolution and dynamic adaptations revealed by genomes of the marine picoeukaryotes Micromonas.</title>
        <authorList>
            <person name="Worden A.Z."/>
            <person name="Lee J.H."/>
            <person name="Mock T."/>
            <person name="Rouze P."/>
            <person name="Simmons M.P."/>
            <person name="Aerts A.L."/>
            <person name="Allen A.E."/>
            <person name="Cuvelier M.L."/>
            <person name="Derelle E."/>
            <person name="Everett M.V."/>
            <person name="Foulon E."/>
            <person name="Grimwood J."/>
            <person name="Gundlach H."/>
            <person name="Henrissat B."/>
            <person name="Napoli C."/>
            <person name="McDonald S.M."/>
            <person name="Parker M.S."/>
            <person name="Rombauts S."/>
            <person name="Salamov A."/>
            <person name="Von Dassow P."/>
            <person name="Badger J.H."/>
            <person name="Coutinho P.M."/>
            <person name="Demir E."/>
            <person name="Dubchak I."/>
            <person name="Gentemann C."/>
            <person name="Eikrem W."/>
            <person name="Gready J.E."/>
            <person name="John U."/>
            <person name="Lanier W."/>
            <person name="Lindquist E.A."/>
            <person name="Lucas S."/>
            <person name="Mayer K.F."/>
            <person name="Moreau H."/>
            <person name="Not F."/>
            <person name="Otillar R."/>
            <person name="Panaud O."/>
            <person name="Pangilinan J."/>
            <person name="Paulsen I."/>
            <person name="Piegu B."/>
            <person name="Poliakov A."/>
            <person name="Robbens S."/>
            <person name="Schmutz J."/>
            <person name="Toulza E."/>
            <person name="Wyss T."/>
            <person name="Zelensky A."/>
            <person name="Zhou K."/>
            <person name="Armbrust E.V."/>
            <person name="Bhattacharya D."/>
            <person name="Goodenough U.W."/>
            <person name="Van de Peer Y."/>
            <person name="Grigoriev I.V."/>
        </authorList>
    </citation>
    <scope>NUCLEOTIDE SEQUENCE [LARGE SCALE GENOMIC DNA]</scope>
    <source>
        <strain evidence="2 3">CCMP1545</strain>
    </source>
</reference>
<feature type="region of interest" description="Disordered" evidence="1">
    <location>
        <begin position="66"/>
        <end position="108"/>
    </location>
</feature>
<dbReference type="GO" id="GO:0033615">
    <property type="term" value="P:mitochondrial proton-transporting ATP synthase complex assembly"/>
    <property type="evidence" value="ECO:0007669"/>
    <property type="project" value="TreeGrafter"/>
</dbReference>
<dbReference type="GeneID" id="9685893"/>
<dbReference type="RefSeq" id="XP_003060756.1">
    <property type="nucleotide sequence ID" value="XM_003060710.1"/>
</dbReference>
<sequence length="419" mass="44847">MNGGIARSGGAEVTLITQDPAAPSSSLPSSPRTTTARAVSRARHVAVDVRGDRGGDRTSLARADRMRAAMRRAAASAAASARSRASDHHHHQHHTLVPIRPRSRGERRSLRTFPAASLLAACLLHRQPSSASFFVSRAGSLPRVASSSLCAPSRRSFLSPSSGDRGEEEDPTRASPSPSRARVSAAAISRWRRRFARASASASAAAESTAVAATEEKDDDDERPSTASSSSSSTYEAHLAETVRNVKMLSMASLAATLCGTPLLLELASPDLASGAKLTICAVVDGFGVFTTALLQWFVSPYVLRMRVTDGGGGGGGDRGDDRGDDVIAVDKLTLLGFTFTETFRASDMREADTMRPLVTWQANGKLHYVEMANVPKALYDRLDLERFDAQAAAEKHSRSEAERRRRAGDRDDDDDDDD</sequence>
<dbReference type="OrthoDB" id="156886at2759"/>
<evidence type="ECO:0000256" key="1">
    <source>
        <dbReference type="SAM" id="MobiDB-lite"/>
    </source>
</evidence>
<dbReference type="KEGG" id="mpp:MICPUCDRAFT_60293"/>
<keyword evidence="3" id="KW-1185">Reference proteome</keyword>
<dbReference type="EMBL" id="GG663742">
    <property type="protein sequence ID" value="EEH55525.1"/>
    <property type="molecule type" value="Genomic_DNA"/>
</dbReference>